<comment type="caution">
    <text evidence="1">The sequence shown here is derived from an EMBL/GenBank/DDBJ whole genome shotgun (WGS) entry which is preliminary data.</text>
</comment>
<organism evidence="1 2">
    <name type="scientific">Teretinema zuelzerae</name>
    <dbReference type="NCBI Taxonomy" id="156"/>
    <lineage>
        <taxon>Bacteria</taxon>
        <taxon>Pseudomonadati</taxon>
        <taxon>Spirochaetota</taxon>
        <taxon>Spirochaetia</taxon>
        <taxon>Spirochaetales</taxon>
        <taxon>Treponemataceae</taxon>
        <taxon>Teretinema</taxon>
    </lineage>
</organism>
<protein>
    <submittedName>
        <fullName evidence="1">Uncharacterized protein</fullName>
    </submittedName>
</protein>
<accession>A0AAE3JJX4</accession>
<dbReference type="Proteomes" id="UP001198163">
    <property type="component" value="Unassembled WGS sequence"/>
</dbReference>
<evidence type="ECO:0000313" key="2">
    <source>
        <dbReference type="Proteomes" id="UP001198163"/>
    </source>
</evidence>
<dbReference type="RefSeq" id="WP_230758225.1">
    <property type="nucleotide sequence ID" value="NZ_JAINWA010000003.1"/>
</dbReference>
<gene>
    <name evidence="1" type="ORF">K7J14_14940</name>
</gene>
<evidence type="ECO:0000313" key="1">
    <source>
        <dbReference type="EMBL" id="MCD1655993.1"/>
    </source>
</evidence>
<proteinExistence type="predicted"/>
<name>A0AAE3JJX4_9SPIR</name>
<keyword evidence="2" id="KW-1185">Reference proteome</keyword>
<reference evidence="1" key="1">
    <citation type="submission" date="2021-08" db="EMBL/GenBank/DDBJ databases">
        <title>Comparative analyses of Brucepasteria parasyntrophica and Teretinema zuelzerae.</title>
        <authorList>
            <person name="Song Y."/>
            <person name="Brune A."/>
        </authorList>
    </citation>
    <scope>NUCLEOTIDE SEQUENCE</scope>
    <source>
        <strain evidence="1">DSM 1903</strain>
    </source>
</reference>
<sequence length="120" mass="14042">MNNLEQFVQKMINETQAGKIDWISDDDSEIKKSIINSNEIYRVYRAPSNTGNVYFIMQKMPDYSIDFNVQYEANIMFILIESKTNKSEITTSDVAKNLISNLYYAINDYINKKIISEIEF</sequence>
<dbReference type="EMBL" id="JAINWA010000003">
    <property type="protein sequence ID" value="MCD1655993.1"/>
    <property type="molecule type" value="Genomic_DNA"/>
</dbReference>
<dbReference type="AlphaFoldDB" id="A0AAE3JJX4"/>